<feature type="compositionally biased region" description="Low complexity" evidence="1">
    <location>
        <begin position="258"/>
        <end position="289"/>
    </location>
</feature>
<protein>
    <recommendedName>
        <fullName evidence="4">Type II secretion system protein GspC N-terminal domain-containing protein</fullName>
    </recommendedName>
</protein>
<evidence type="ECO:0000313" key="3">
    <source>
        <dbReference type="Proteomes" id="UP000031561"/>
    </source>
</evidence>
<evidence type="ECO:0000313" key="2">
    <source>
        <dbReference type="EMBL" id="MCM1981736.1"/>
    </source>
</evidence>
<evidence type="ECO:0008006" key="4">
    <source>
        <dbReference type="Google" id="ProtNLM"/>
    </source>
</evidence>
<reference evidence="2 3" key="1">
    <citation type="journal article" date="2015" name="Genome Announc.">
        <title>Draft Genome Sequence of Filamentous Marine Cyanobacterium Lyngbya confervoides Strain BDU141951.</title>
        <authorList>
            <person name="Chandrababunaidu M.M."/>
            <person name="Sen D."/>
            <person name="Tripathy S."/>
        </authorList>
    </citation>
    <scope>NUCLEOTIDE SEQUENCE [LARGE SCALE GENOMIC DNA]</scope>
    <source>
        <strain evidence="2 3">BDU141951</strain>
    </source>
</reference>
<dbReference type="AlphaFoldDB" id="A0ABD4SZ84"/>
<comment type="caution">
    <text evidence="2">The sequence shown here is derived from an EMBL/GenBank/DDBJ whole genome shotgun (WGS) entry which is preliminary data.</text>
</comment>
<gene>
    <name evidence="2" type="ORF">QQ91_0002670</name>
</gene>
<sequence length="375" mass="40245">MSHLLPNSRLTLKHDSVNEPEHLPAHWIQDEANRLMDELFEGSVSSSRQDSSWAYLRSAPKDWSEETYSPLPSSNLALYEEPRWDELLEPSRDLDPASWSADPSPWIPEAESAAVHRRRFLALLGLAGLVLPLGLWGSHQVLHGSQTTPAVVATQPQGSVAEMTSDQKFADYAQKAFRQIQARSAAPATTVASRPPTLAYPLGIMSASVSGAPSQPPQETIAQSPPTLPTADQSAQMQRMALRVVKPTQIQAPPVPPVTGTSPAATATPSRSTVAGSPEPSGSLPSLTSQAPNPTLSLAKLQPMGTPANASHKVIGIVEMGLQSTLMVSSNGSYRNFQIGDTVNQQGWQLVQITDGKAILQKGSEHKTLSEGQHF</sequence>
<proteinExistence type="predicted"/>
<feature type="compositionally biased region" description="Polar residues" evidence="1">
    <location>
        <begin position="209"/>
        <end position="237"/>
    </location>
</feature>
<dbReference type="EMBL" id="JTHE03000018">
    <property type="protein sequence ID" value="MCM1981736.1"/>
    <property type="molecule type" value="Genomic_DNA"/>
</dbReference>
<evidence type="ECO:0000256" key="1">
    <source>
        <dbReference type="SAM" id="MobiDB-lite"/>
    </source>
</evidence>
<accession>A0ABD4SZ84</accession>
<dbReference type="RefSeq" id="WP_166283899.1">
    <property type="nucleotide sequence ID" value="NZ_JTHE03000018.1"/>
</dbReference>
<feature type="region of interest" description="Disordered" evidence="1">
    <location>
        <begin position="209"/>
        <end position="294"/>
    </location>
</feature>
<keyword evidence="3" id="KW-1185">Reference proteome</keyword>
<dbReference type="Proteomes" id="UP000031561">
    <property type="component" value="Unassembled WGS sequence"/>
</dbReference>
<name>A0ABD4SZ84_9CYAN</name>
<organism evidence="2 3">
    <name type="scientific">Lyngbya confervoides BDU141951</name>
    <dbReference type="NCBI Taxonomy" id="1574623"/>
    <lineage>
        <taxon>Bacteria</taxon>
        <taxon>Bacillati</taxon>
        <taxon>Cyanobacteriota</taxon>
        <taxon>Cyanophyceae</taxon>
        <taxon>Oscillatoriophycideae</taxon>
        <taxon>Oscillatoriales</taxon>
        <taxon>Microcoleaceae</taxon>
        <taxon>Lyngbya</taxon>
    </lineage>
</organism>